<dbReference type="GO" id="GO:0016757">
    <property type="term" value="F:glycosyltransferase activity"/>
    <property type="evidence" value="ECO:0007669"/>
    <property type="project" value="UniProtKB-KW"/>
</dbReference>
<evidence type="ECO:0000259" key="2">
    <source>
        <dbReference type="Pfam" id="PF13439"/>
    </source>
</evidence>
<comment type="caution">
    <text evidence="3">The sequence shown here is derived from an EMBL/GenBank/DDBJ whole genome shotgun (WGS) entry which is preliminary data.</text>
</comment>
<organism evidence="3 4">
    <name type="scientific">Kordiimonas pumila</name>
    <dbReference type="NCBI Taxonomy" id="2161677"/>
    <lineage>
        <taxon>Bacteria</taxon>
        <taxon>Pseudomonadati</taxon>
        <taxon>Pseudomonadota</taxon>
        <taxon>Alphaproteobacteria</taxon>
        <taxon>Kordiimonadales</taxon>
        <taxon>Kordiimonadaceae</taxon>
        <taxon>Kordiimonas</taxon>
    </lineage>
</organism>
<proteinExistence type="predicted"/>
<feature type="domain" description="Glycosyltransferase subfamily 4-like N-terminal" evidence="2">
    <location>
        <begin position="75"/>
        <end position="204"/>
    </location>
</feature>
<dbReference type="InterPro" id="IPR050194">
    <property type="entry name" value="Glycosyltransferase_grp1"/>
</dbReference>
<sequence length="433" mass="46665">MVQSGGKCLLISTHHLPLVGGALTVYDALARYGVGRIEILTASHDYHSGEEVAGWREFDAHAGYIIHRLSALRVGKGISPRSNPLQWLKLSLTSRLVRKRVLRAVRTLLSDGGYSCLCIGDMGFLGWIANHKKILGGIRIVQYVHGEEVSQQAHSARAEKARRAILDKVDGIITVSRFTADILIEKGVAPDKILVSHNGVDLNRFTGVLPPNARSDLDLPLGPLVFSLGRLVARKGFDTLIEAWPFVLEKIPNASLIIGGIGMEEQALKGQVQALNLQRNITFLGAVSEECLARYYGAADVFALPNRTMPDGETEGFGLVFLEAAAMATPSVGGRAGGAVEAIVNGETGFLVTPTSPKEIAEAICRLLQDDGLRSQMGQAARLHAEQNGWHEKVQAFLAFTADAQALTGLKSDTLVQGDRPDLGVKSQNEKTL</sequence>
<keyword evidence="3" id="KW-0808">Transferase</keyword>
<dbReference type="InterPro" id="IPR028098">
    <property type="entry name" value="Glyco_trans_4-like_N"/>
</dbReference>
<dbReference type="EMBL" id="JBHRSL010000002">
    <property type="protein sequence ID" value="MFC3050802.1"/>
    <property type="molecule type" value="Genomic_DNA"/>
</dbReference>
<dbReference type="Proteomes" id="UP001595444">
    <property type="component" value="Unassembled WGS sequence"/>
</dbReference>
<accession>A0ABV7D2G9</accession>
<dbReference type="InterPro" id="IPR001296">
    <property type="entry name" value="Glyco_trans_1"/>
</dbReference>
<dbReference type="Pfam" id="PF00534">
    <property type="entry name" value="Glycos_transf_1"/>
    <property type="match status" value="1"/>
</dbReference>
<dbReference type="PANTHER" id="PTHR45947">
    <property type="entry name" value="SULFOQUINOVOSYL TRANSFERASE SQD2"/>
    <property type="match status" value="1"/>
</dbReference>
<gene>
    <name evidence="3" type="ORF">ACFOKA_02675</name>
</gene>
<feature type="domain" description="Glycosyl transferase family 1" evidence="1">
    <location>
        <begin position="223"/>
        <end position="382"/>
    </location>
</feature>
<name>A0ABV7D2G9_9PROT</name>
<dbReference type="Pfam" id="PF13439">
    <property type="entry name" value="Glyco_transf_4"/>
    <property type="match status" value="1"/>
</dbReference>
<dbReference type="SUPFAM" id="SSF53756">
    <property type="entry name" value="UDP-Glycosyltransferase/glycogen phosphorylase"/>
    <property type="match status" value="1"/>
</dbReference>
<keyword evidence="4" id="KW-1185">Reference proteome</keyword>
<dbReference type="RefSeq" id="WP_194212576.1">
    <property type="nucleotide sequence ID" value="NZ_CP061205.1"/>
</dbReference>
<keyword evidence="3" id="KW-0328">Glycosyltransferase</keyword>
<dbReference type="Gene3D" id="3.40.50.2000">
    <property type="entry name" value="Glycogen Phosphorylase B"/>
    <property type="match status" value="2"/>
</dbReference>
<protein>
    <submittedName>
        <fullName evidence="3">Glycosyltransferase family 4 protein</fullName>
        <ecNumber evidence="3">2.4.-.-</ecNumber>
    </submittedName>
</protein>
<evidence type="ECO:0000313" key="4">
    <source>
        <dbReference type="Proteomes" id="UP001595444"/>
    </source>
</evidence>
<evidence type="ECO:0000313" key="3">
    <source>
        <dbReference type="EMBL" id="MFC3050802.1"/>
    </source>
</evidence>
<dbReference type="EC" id="2.4.-.-" evidence="3"/>
<evidence type="ECO:0000259" key="1">
    <source>
        <dbReference type="Pfam" id="PF00534"/>
    </source>
</evidence>
<reference evidence="4" key="1">
    <citation type="journal article" date="2019" name="Int. J. Syst. Evol. Microbiol.">
        <title>The Global Catalogue of Microorganisms (GCM) 10K type strain sequencing project: providing services to taxonomists for standard genome sequencing and annotation.</title>
        <authorList>
            <consortium name="The Broad Institute Genomics Platform"/>
            <consortium name="The Broad Institute Genome Sequencing Center for Infectious Disease"/>
            <person name="Wu L."/>
            <person name="Ma J."/>
        </authorList>
    </citation>
    <scope>NUCLEOTIDE SEQUENCE [LARGE SCALE GENOMIC DNA]</scope>
    <source>
        <strain evidence="4">KCTC 62164</strain>
    </source>
</reference>
<dbReference type="PANTHER" id="PTHR45947:SF3">
    <property type="entry name" value="SULFOQUINOVOSYL TRANSFERASE SQD2"/>
    <property type="match status" value="1"/>
</dbReference>
<dbReference type="CDD" id="cd03801">
    <property type="entry name" value="GT4_PimA-like"/>
    <property type="match status" value="1"/>
</dbReference>